<dbReference type="GO" id="GO:0071555">
    <property type="term" value="P:cell wall organization"/>
    <property type="evidence" value="ECO:0007669"/>
    <property type="project" value="UniProtKB-KW"/>
</dbReference>
<evidence type="ECO:0000256" key="7">
    <source>
        <dbReference type="ARBA" id="ARBA00022984"/>
    </source>
</evidence>
<evidence type="ECO:0000256" key="9">
    <source>
        <dbReference type="ARBA" id="ARBA00023316"/>
    </source>
</evidence>
<evidence type="ECO:0000256" key="14">
    <source>
        <dbReference type="ARBA" id="ARBA00042842"/>
    </source>
</evidence>
<comment type="caution">
    <text evidence="17">The sequence shown here is derived from an EMBL/GenBank/DDBJ whole genome shotgun (WGS) entry which is preliminary data.</text>
</comment>
<proteinExistence type="inferred from homology"/>
<keyword evidence="4" id="KW-0132">Cell division</keyword>
<keyword evidence="5 17" id="KW-0808">Transferase</keyword>
<accession>A0A955RI09</accession>
<keyword evidence="9" id="KW-0961">Cell wall biogenesis/degradation</keyword>
<evidence type="ECO:0000256" key="8">
    <source>
        <dbReference type="ARBA" id="ARBA00023306"/>
    </source>
</evidence>
<dbReference type="SUPFAM" id="SSF55205">
    <property type="entry name" value="EPT/RTPC-like"/>
    <property type="match status" value="1"/>
</dbReference>
<dbReference type="InterPro" id="IPR013792">
    <property type="entry name" value="RNA3'P_cycl/enolpyr_Trfase_a/b"/>
</dbReference>
<dbReference type="PANTHER" id="PTHR43783">
    <property type="entry name" value="UDP-N-ACETYLGLUCOSAMINE 1-CARBOXYVINYLTRANSFERASE"/>
    <property type="match status" value="1"/>
</dbReference>
<keyword evidence="8" id="KW-0131">Cell cycle</keyword>
<comment type="subcellular location">
    <subcellularLocation>
        <location evidence="1">Cytoplasm</location>
    </subcellularLocation>
</comment>
<evidence type="ECO:0000256" key="6">
    <source>
        <dbReference type="ARBA" id="ARBA00022960"/>
    </source>
</evidence>
<evidence type="ECO:0000256" key="10">
    <source>
        <dbReference type="ARBA" id="ARBA00038367"/>
    </source>
</evidence>
<evidence type="ECO:0000256" key="13">
    <source>
        <dbReference type="ARBA" id="ARBA00042443"/>
    </source>
</evidence>
<comment type="similarity">
    <text evidence="10">Belongs to the EPSP synthase family. MurA subfamily.</text>
</comment>
<comment type="pathway">
    <text evidence="2">Cell wall biogenesis; peptidoglycan biosynthesis.</text>
</comment>
<keyword evidence="7" id="KW-0573">Peptidoglycan synthesis</keyword>
<dbReference type="Pfam" id="PF00275">
    <property type="entry name" value="EPSP_synthase"/>
    <property type="match status" value="1"/>
</dbReference>
<evidence type="ECO:0000313" key="18">
    <source>
        <dbReference type="Proteomes" id="UP000782843"/>
    </source>
</evidence>
<dbReference type="InterPro" id="IPR001986">
    <property type="entry name" value="Enolpyruvate_Tfrase_dom"/>
</dbReference>
<gene>
    <name evidence="17" type="ORF">KC660_02735</name>
</gene>
<keyword evidence="3" id="KW-0963">Cytoplasm</keyword>
<reference evidence="17" key="1">
    <citation type="submission" date="2020-04" db="EMBL/GenBank/DDBJ databases">
        <authorList>
            <person name="Zhang T."/>
        </authorList>
    </citation>
    <scope>NUCLEOTIDE SEQUENCE</scope>
    <source>
        <strain evidence="17">HKST-UBA10</strain>
    </source>
</reference>
<protein>
    <recommendedName>
        <fullName evidence="12">UDP-N-acetylglucosamine 1-carboxyvinyltransferase</fullName>
        <ecNumber evidence="11">2.5.1.7</ecNumber>
    </recommendedName>
    <alternativeName>
        <fullName evidence="13">Enoylpyruvate transferase</fullName>
    </alternativeName>
    <alternativeName>
        <fullName evidence="14">UDP-N-acetylglucosamine enolpyruvyl transferase</fullName>
    </alternativeName>
</protein>
<sequence length="201" mass="21963">MSKFIIEGAKPLNGEINISGNKNAALPIICATLLSEEKITLKNVPKISDITVLLRIMKSLGSKVRYEDKGSTLTIDNSALSYKTLDKDLVGKFRGSILLMGPLLAKFGKIQTWMPGGCKLGQRPIDTHLLNFQKLGAVIEMDEWIEIDGANLKGSFIWQDEASVTGTENIIMASVFAKGTTTIYNSASEPHVQDLCNFLNS</sequence>
<dbReference type="InterPro" id="IPR036968">
    <property type="entry name" value="Enolpyruvate_Tfrase_sf"/>
</dbReference>
<name>A0A955RI09_9BACT</name>
<reference evidence="17" key="2">
    <citation type="journal article" date="2021" name="Microbiome">
        <title>Successional dynamics and alternative stable states in a saline activated sludge microbial community over 9 years.</title>
        <authorList>
            <person name="Wang Y."/>
            <person name="Ye J."/>
            <person name="Ju F."/>
            <person name="Liu L."/>
            <person name="Boyd J.A."/>
            <person name="Deng Y."/>
            <person name="Parks D.H."/>
            <person name="Jiang X."/>
            <person name="Yin X."/>
            <person name="Woodcroft B.J."/>
            <person name="Tyson G.W."/>
            <person name="Hugenholtz P."/>
            <person name="Polz M.F."/>
            <person name="Zhang T."/>
        </authorList>
    </citation>
    <scope>NUCLEOTIDE SEQUENCE</scope>
    <source>
        <strain evidence="17">HKST-UBA10</strain>
    </source>
</reference>
<evidence type="ECO:0000256" key="3">
    <source>
        <dbReference type="ARBA" id="ARBA00022490"/>
    </source>
</evidence>
<evidence type="ECO:0000313" key="17">
    <source>
        <dbReference type="EMBL" id="MCA9382301.1"/>
    </source>
</evidence>
<dbReference type="GO" id="GO:0005737">
    <property type="term" value="C:cytoplasm"/>
    <property type="evidence" value="ECO:0007669"/>
    <property type="project" value="UniProtKB-SubCell"/>
</dbReference>
<dbReference type="GO" id="GO:0008760">
    <property type="term" value="F:UDP-N-acetylglucosamine 1-carboxyvinyltransferase activity"/>
    <property type="evidence" value="ECO:0007669"/>
    <property type="project" value="UniProtKB-EC"/>
</dbReference>
<dbReference type="GO" id="GO:0051301">
    <property type="term" value="P:cell division"/>
    <property type="evidence" value="ECO:0007669"/>
    <property type="project" value="UniProtKB-KW"/>
</dbReference>
<evidence type="ECO:0000256" key="11">
    <source>
        <dbReference type="ARBA" id="ARBA00039108"/>
    </source>
</evidence>
<dbReference type="EMBL" id="JAGQLG010000103">
    <property type="protein sequence ID" value="MCA9382301.1"/>
    <property type="molecule type" value="Genomic_DNA"/>
</dbReference>
<evidence type="ECO:0000256" key="12">
    <source>
        <dbReference type="ARBA" id="ARBA00039754"/>
    </source>
</evidence>
<dbReference type="EC" id="2.5.1.7" evidence="11"/>
<evidence type="ECO:0000256" key="2">
    <source>
        <dbReference type="ARBA" id="ARBA00004752"/>
    </source>
</evidence>
<keyword evidence="6" id="KW-0133">Cell shape</keyword>
<comment type="catalytic activity">
    <reaction evidence="15">
        <text>phosphoenolpyruvate + UDP-N-acetyl-alpha-D-glucosamine = UDP-N-acetyl-3-O-(1-carboxyvinyl)-alpha-D-glucosamine + phosphate</text>
        <dbReference type="Rhea" id="RHEA:18681"/>
        <dbReference type="ChEBI" id="CHEBI:43474"/>
        <dbReference type="ChEBI" id="CHEBI:57705"/>
        <dbReference type="ChEBI" id="CHEBI:58702"/>
        <dbReference type="ChEBI" id="CHEBI:68483"/>
        <dbReference type="EC" id="2.5.1.7"/>
    </reaction>
</comment>
<dbReference type="Proteomes" id="UP000782843">
    <property type="component" value="Unassembled WGS sequence"/>
</dbReference>
<feature type="non-terminal residue" evidence="17">
    <location>
        <position position="201"/>
    </location>
</feature>
<dbReference type="InterPro" id="IPR050068">
    <property type="entry name" value="MurA_subfamily"/>
</dbReference>
<dbReference type="GO" id="GO:0009252">
    <property type="term" value="P:peptidoglycan biosynthetic process"/>
    <property type="evidence" value="ECO:0007669"/>
    <property type="project" value="UniProtKB-KW"/>
</dbReference>
<evidence type="ECO:0000256" key="5">
    <source>
        <dbReference type="ARBA" id="ARBA00022679"/>
    </source>
</evidence>
<organism evidence="17 18">
    <name type="scientific">Candidatus Dojkabacteria bacterium</name>
    <dbReference type="NCBI Taxonomy" id="2099670"/>
    <lineage>
        <taxon>Bacteria</taxon>
        <taxon>Candidatus Dojkabacteria</taxon>
    </lineage>
</organism>
<evidence type="ECO:0000256" key="15">
    <source>
        <dbReference type="ARBA" id="ARBA00047527"/>
    </source>
</evidence>
<dbReference type="GO" id="GO:0008360">
    <property type="term" value="P:regulation of cell shape"/>
    <property type="evidence" value="ECO:0007669"/>
    <property type="project" value="UniProtKB-KW"/>
</dbReference>
<evidence type="ECO:0000256" key="4">
    <source>
        <dbReference type="ARBA" id="ARBA00022618"/>
    </source>
</evidence>
<dbReference type="AlphaFoldDB" id="A0A955RI09"/>
<evidence type="ECO:0000256" key="1">
    <source>
        <dbReference type="ARBA" id="ARBA00004496"/>
    </source>
</evidence>
<evidence type="ECO:0000259" key="16">
    <source>
        <dbReference type="Pfam" id="PF00275"/>
    </source>
</evidence>
<dbReference type="PANTHER" id="PTHR43783:SF1">
    <property type="entry name" value="UDP-N-ACETYLGLUCOSAMINE 1-CARBOXYVINYLTRANSFERASE"/>
    <property type="match status" value="1"/>
</dbReference>
<dbReference type="Gene3D" id="3.65.10.10">
    <property type="entry name" value="Enolpyruvate transferase domain"/>
    <property type="match status" value="2"/>
</dbReference>
<feature type="domain" description="Enolpyruvate transferase" evidence="16">
    <location>
        <begin position="7"/>
        <end position="200"/>
    </location>
</feature>